<gene>
    <name evidence="8" type="ORF">Lysil_0950</name>
</gene>
<evidence type="ECO:0000313" key="9">
    <source>
        <dbReference type="Proteomes" id="UP000236220"/>
    </source>
</evidence>
<dbReference type="Pfam" id="PF01845">
    <property type="entry name" value="CcdB"/>
    <property type="match status" value="1"/>
</dbReference>
<dbReference type="OrthoDB" id="9813510at2"/>
<proteinExistence type="inferred from homology"/>
<dbReference type="SUPFAM" id="SSF50118">
    <property type="entry name" value="Cell growth inhibitor/plasmid maintenance toxic component"/>
    <property type="match status" value="1"/>
</dbReference>
<sequence>MSQFFVYANADAASKKQIPYWLNVQSDLIGMVDSRVVVPLIAIERAGTPISRLMPLLEVDGKNMVLDTTQITNAPKRMLGKKVVDLSRERSVIMAALDMLISGI</sequence>
<dbReference type="GO" id="GO:0008657">
    <property type="term" value="F:DNA topoisomerase type II (double strand cut, ATP-hydrolyzing) inhibitor activity"/>
    <property type="evidence" value="ECO:0007669"/>
    <property type="project" value="InterPro"/>
</dbReference>
<comment type="caution">
    <text evidence="8">The sequence shown here is derived from an EMBL/GenBank/DDBJ whole genome shotgun (WGS) entry which is preliminary data.</text>
</comment>
<reference evidence="8 9" key="1">
    <citation type="submission" date="2017-08" db="EMBL/GenBank/DDBJ databases">
        <title>Lysobacter sylvestris genome.</title>
        <authorList>
            <person name="Zhang D.-C."/>
            <person name="Albuquerque L."/>
            <person name="Franca L."/>
            <person name="Froufe H.J.C."/>
            <person name="Barroso C."/>
            <person name="Egas C."/>
            <person name="Da Costa M."/>
            <person name="Margesin R."/>
        </authorList>
    </citation>
    <scope>NUCLEOTIDE SEQUENCE [LARGE SCALE GENOMIC DNA]</scope>
    <source>
        <strain evidence="8 9">AM20-91</strain>
    </source>
</reference>
<keyword evidence="3" id="KW-0678">Repressor</keyword>
<dbReference type="InterPro" id="IPR002712">
    <property type="entry name" value="CcdB"/>
</dbReference>
<dbReference type="EMBL" id="NPZB01000001">
    <property type="protein sequence ID" value="PNS09321.1"/>
    <property type="molecule type" value="Genomic_DNA"/>
</dbReference>
<keyword evidence="4" id="KW-0805">Transcription regulation</keyword>
<dbReference type="RefSeq" id="WP_103074380.1">
    <property type="nucleotide sequence ID" value="NZ_NPZB01000001.1"/>
</dbReference>
<accession>A0A2K1Q2W3</accession>
<evidence type="ECO:0000313" key="8">
    <source>
        <dbReference type="EMBL" id="PNS09321.1"/>
    </source>
</evidence>
<evidence type="ECO:0000256" key="7">
    <source>
        <dbReference type="ARBA" id="ARBA00033135"/>
    </source>
</evidence>
<dbReference type="InterPro" id="IPR011067">
    <property type="entry name" value="Plasmid_toxin/cell-grow_inhib"/>
</dbReference>
<evidence type="ECO:0000256" key="5">
    <source>
        <dbReference type="ARBA" id="ARBA00023163"/>
    </source>
</evidence>
<evidence type="ECO:0000256" key="3">
    <source>
        <dbReference type="ARBA" id="ARBA00022491"/>
    </source>
</evidence>
<protein>
    <recommendedName>
        <fullName evidence="2">Toxin CcdB</fullName>
    </recommendedName>
    <alternativeName>
        <fullName evidence="7">Cytotoxic protein CcdB</fullName>
    </alternativeName>
    <alternativeName>
        <fullName evidence="6">Protein LetD</fullName>
    </alternativeName>
</protein>
<dbReference type="AlphaFoldDB" id="A0A2K1Q2W3"/>
<dbReference type="GO" id="GO:0006276">
    <property type="term" value="P:plasmid maintenance"/>
    <property type="evidence" value="ECO:0007669"/>
    <property type="project" value="InterPro"/>
</dbReference>
<comment type="similarity">
    <text evidence="1">Belongs to the CcdB toxin family.</text>
</comment>
<evidence type="ECO:0000256" key="4">
    <source>
        <dbReference type="ARBA" id="ARBA00023015"/>
    </source>
</evidence>
<evidence type="ECO:0000256" key="1">
    <source>
        <dbReference type="ARBA" id="ARBA00005230"/>
    </source>
</evidence>
<evidence type="ECO:0000256" key="2">
    <source>
        <dbReference type="ARBA" id="ARBA00015075"/>
    </source>
</evidence>
<evidence type="ECO:0000256" key="6">
    <source>
        <dbReference type="ARBA" id="ARBA00029628"/>
    </source>
</evidence>
<keyword evidence="5" id="KW-0804">Transcription</keyword>
<keyword evidence="9" id="KW-1185">Reference proteome</keyword>
<organism evidence="8 9">
    <name type="scientific">Solilutibacter silvestris</name>
    <dbReference type="NCBI Taxonomy" id="1645665"/>
    <lineage>
        <taxon>Bacteria</taxon>
        <taxon>Pseudomonadati</taxon>
        <taxon>Pseudomonadota</taxon>
        <taxon>Gammaproteobacteria</taxon>
        <taxon>Lysobacterales</taxon>
        <taxon>Lysobacteraceae</taxon>
        <taxon>Solilutibacter</taxon>
    </lineage>
</organism>
<name>A0A2K1Q2W3_9GAMM</name>
<dbReference type="Proteomes" id="UP000236220">
    <property type="component" value="Unassembled WGS sequence"/>
</dbReference>
<dbReference type="Gene3D" id="2.30.30.110">
    <property type="match status" value="1"/>
</dbReference>